<dbReference type="AlphaFoldDB" id="A0A067MBM8"/>
<protein>
    <submittedName>
        <fullName evidence="2">Uncharacterized protein</fullName>
    </submittedName>
</protein>
<proteinExistence type="predicted"/>
<evidence type="ECO:0000313" key="2">
    <source>
        <dbReference type="EMBL" id="KDQ13168.1"/>
    </source>
</evidence>
<dbReference type="EMBL" id="KL198045">
    <property type="protein sequence ID" value="KDQ13168.1"/>
    <property type="molecule type" value="Genomic_DNA"/>
</dbReference>
<organism evidence="2 3">
    <name type="scientific">Botryobasidium botryosum (strain FD-172 SS1)</name>
    <dbReference type="NCBI Taxonomy" id="930990"/>
    <lineage>
        <taxon>Eukaryota</taxon>
        <taxon>Fungi</taxon>
        <taxon>Dikarya</taxon>
        <taxon>Basidiomycota</taxon>
        <taxon>Agaricomycotina</taxon>
        <taxon>Agaricomycetes</taxon>
        <taxon>Cantharellales</taxon>
        <taxon>Botryobasidiaceae</taxon>
        <taxon>Botryobasidium</taxon>
    </lineage>
</organism>
<sequence>MGANALVVFVESRGGHKRLEARHLGLPLERGRFFANTTRFWSAQKRIRRRGHLKRLDGNATRPTGRNVRALGTAQGTRDRHRRADVDVRKKLADGLDPVAAHFADRLKLGHERERRQVSTEGLDPGTGGRAEDRVRRGLAGQDETDGLLLADDAGELGKGGGGGDDGGEHR</sequence>
<evidence type="ECO:0000256" key="1">
    <source>
        <dbReference type="SAM" id="MobiDB-lite"/>
    </source>
</evidence>
<keyword evidence="3" id="KW-1185">Reference proteome</keyword>
<dbReference type="Proteomes" id="UP000027195">
    <property type="component" value="Unassembled WGS sequence"/>
</dbReference>
<name>A0A067MBM8_BOTB1</name>
<gene>
    <name evidence="2" type="ORF">BOTBODRAFT_397012</name>
</gene>
<dbReference type="InParanoid" id="A0A067MBM8"/>
<dbReference type="HOGENOM" id="CLU_1562633_0_0_1"/>
<accession>A0A067MBM8</accession>
<evidence type="ECO:0000313" key="3">
    <source>
        <dbReference type="Proteomes" id="UP000027195"/>
    </source>
</evidence>
<reference evidence="3" key="1">
    <citation type="journal article" date="2014" name="Proc. Natl. Acad. Sci. U.S.A.">
        <title>Extensive sampling of basidiomycete genomes demonstrates inadequacy of the white-rot/brown-rot paradigm for wood decay fungi.</title>
        <authorList>
            <person name="Riley R."/>
            <person name="Salamov A.A."/>
            <person name="Brown D.W."/>
            <person name="Nagy L.G."/>
            <person name="Floudas D."/>
            <person name="Held B.W."/>
            <person name="Levasseur A."/>
            <person name="Lombard V."/>
            <person name="Morin E."/>
            <person name="Otillar R."/>
            <person name="Lindquist E.A."/>
            <person name="Sun H."/>
            <person name="LaButti K.M."/>
            <person name="Schmutz J."/>
            <person name="Jabbour D."/>
            <person name="Luo H."/>
            <person name="Baker S.E."/>
            <person name="Pisabarro A.G."/>
            <person name="Walton J.D."/>
            <person name="Blanchette R.A."/>
            <person name="Henrissat B."/>
            <person name="Martin F."/>
            <person name="Cullen D."/>
            <person name="Hibbett D.S."/>
            <person name="Grigoriev I.V."/>
        </authorList>
    </citation>
    <scope>NUCLEOTIDE SEQUENCE [LARGE SCALE GENOMIC DNA]</scope>
    <source>
        <strain evidence="3">FD-172 SS1</strain>
    </source>
</reference>
<feature type="region of interest" description="Disordered" evidence="1">
    <location>
        <begin position="111"/>
        <end position="171"/>
    </location>
</feature>